<proteinExistence type="predicted"/>
<evidence type="ECO:0000313" key="2">
    <source>
        <dbReference type="EMBL" id="MFC3755294.1"/>
    </source>
</evidence>
<evidence type="ECO:0000313" key="3">
    <source>
        <dbReference type="Proteomes" id="UP001595735"/>
    </source>
</evidence>
<protein>
    <submittedName>
        <fullName evidence="2">Uncharacterized protein</fullName>
    </submittedName>
</protein>
<organism evidence="2 3">
    <name type="scientific">Chryseobacterium tructae</name>
    <dbReference type="NCBI Taxonomy" id="1037380"/>
    <lineage>
        <taxon>Bacteria</taxon>
        <taxon>Pseudomonadati</taxon>
        <taxon>Bacteroidota</taxon>
        <taxon>Flavobacteriia</taxon>
        <taxon>Flavobacteriales</taxon>
        <taxon>Weeksellaceae</taxon>
        <taxon>Chryseobacterium group</taxon>
        <taxon>Chryseobacterium</taxon>
    </lineage>
</organism>
<name>A0ABV7XT03_9FLAO</name>
<keyword evidence="3" id="KW-1185">Reference proteome</keyword>
<accession>A0ABV7XT03</accession>
<feature type="chain" id="PRO_5046831030" evidence="1">
    <location>
        <begin position="24"/>
        <end position="503"/>
    </location>
</feature>
<reference evidence="3" key="1">
    <citation type="journal article" date="2019" name="Int. J. Syst. Evol. Microbiol.">
        <title>The Global Catalogue of Microorganisms (GCM) 10K type strain sequencing project: providing services to taxonomists for standard genome sequencing and annotation.</title>
        <authorList>
            <consortium name="The Broad Institute Genomics Platform"/>
            <consortium name="The Broad Institute Genome Sequencing Center for Infectious Disease"/>
            <person name="Wu L."/>
            <person name="Ma J."/>
        </authorList>
    </citation>
    <scope>NUCLEOTIDE SEQUENCE [LARGE SCALE GENOMIC DNA]</scope>
    <source>
        <strain evidence="3">CECT 7798</strain>
    </source>
</reference>
<dbReference type="RefSeq" id="WP_378169722.1">
    <property type="nucleotide sequence ID" value="NZ_JBHRYO010000002.1"/>
</dbReference>
<feature type="signal peptide" evidence="1">
    <location>
        <begin position="1"/>
        <end position="23"/>
    </location>
</feature>
<keyword evidence="1" id="KW-0732">Signal</keyword>
<dbReference type="Proteomes" id="UP001595735">
    <property type="component" value="Unassembled WGS sequence"/>
</dbReference>
<gene>
    <name evidence="2" type="ORF">ACFONJ_04835</name>
</gene>
<comment type="caution">
    <text evidence="2">The sequence shown here is derived from an EMBL/GenBank/DDBJ whole genome shotgun (WGS) entry which is preliminary data.</text>
</comment>
<sequence length="503" mass="55961">MRKKSILRLTLLAVLTLTLNSCRTEDEVLPKEEQTQFRAPIEMFLKFEEKTQSDPEFRAQNRQETGQVAQKNGTYNTTVNIPLSPVSYKTPFRETIEAFFKNNAALGQDFYRDFGRPFYNVSTYTYGNNSKAIAFPILQGDQVTAFIHGIVSPNRDYVQFTVVQNNDPVTLGVLARLQDAVDNLYPKNPTPMGKFAKEQYIRVNDIEEITIIKFNVFSGGGGGFGYLFPGRDWWKDAQWKEPGNMHFGGGGNAMSGDGSKHKFPDYLDPEDDPCEKAKKMFNKPYVQQGINDIKAQALKTLSDVNTGEIGFKEKKDGSLAPADVNGNHKVVFNDVTDSYGGYHNHTATGIHMFSPPDIVDALFGFAAAQSVQDGVGNAYLGMIAAEWCSTCPNNTQYIHYVIKYTGTASELGGYVYTPAQMKQFEDDYQKLESTLTSKYKNGTTYIKNSGDLNERGLEKLFFESLKNMGLDGKVNLQRVEANGTVNNVTLDGNGIPTATPCPN</sequence>
<evidence type="ECO:0000256" key="1">
    <source>
        <dbReference type="SAM" id="SignalP"/>
    </source>
</evidence>
<dbReference type="EMBL" id="JBHRYO010000002">
    <property type="protein sequence ID" value="MFC3755294.1"/>
    <property type="molecule type" value="Genomic_DNA"/>
</dbReference>